<keyword evidence="3" id="KW-1185">Reference proteome</keyword>
<dbReference type="RefSeq" id="WP_267645033.1">
    <property type="nucleotide sequence ID" value="NZ_JANHGR010000001.1"/>
</dbReference>
<feature type="transmembrane region" description="Helical" evidence="1">
    <location>
        <begin position="240"/>
        <end position="259"/>
    </location>
</feature>
<protein>
    <recommendedName>
        <fullName evidence="4">PH domain-containing protein</fullName>
    </recommendedName>
</protein>
<keyword evidence="1" id="KW-0812">Transmembrane</keyword>
<evidence type="ECO:0000313" key="3">
    <source>
        <dbReference type="Proteomes" id="UP001597139"/>
    </source>
</evidence>
<feature type="transmembrane region" description="Helical" evidence="1">
    <location>
        <begin position="70"/>
        <end position="89"/>
    </location>
</feature>
<dbReference type="AlphaFoldDB" id="A0ABD6BVR6"/>
<dbReference type="EMBL" id="JBHUCZ010000021">
    <property type="protein sequence ID" value="MFD1568793.1"/>
    <property type="molecule type" value="Genomic_DNA"/>
</dbReference>
<accession>A0ABD6BVR6</accession>
<reference evidence="2 3" key="1">
    <citation type="journal article" date="2019" name="Int. J. Syst. Evol. Microbiol.">
        <title>The Global Catalogue of Microorganisms (GCM) 10K type strain sequencing project: providing services to taxonomists for standard genome sequencing and annotation.</title>
        <authorList>
            <consortium name="The Broad Institute Genomics Platform"/>
            <consortium name="The Broad Institute Genome Sequencing Center for Infectious Disease"/>
            <person name="Wu L."/>
            <person name="Ma J."/>
        </authorList>
    </citation>
    <scope>NUCLEOTIDE SEQUENCE [LARGE SCALE GENOMIC DNA]</scope>
    <source>
        <strain evidence="2 3">CGMCC 1.12859</strain>
    </source>
</reference>
<evidence type="ECO:0008006" key="4">
    <source>
        <dbReference type="Google" id="ProtNLM"/>
    </source>
</evidence>
<feature type="transmembrane region" description="Helical" evidence="1">
    <location>
        <begin position="135"/>
        <end position="155"/>
    </location>
</feature>
<evidence type="ECO:0000256" key="1">
    <source>
        <dbReference type="SAM" id="Phobius"/>
    </source>
</evidence>
<feature type="transmembrane region" description="Helical" evidence="1">
    <location>
        <begin position="271"/>
        <end position="290"/>
    </location>
</feature>
<keyword evidence="1" id="KW-1133">Transmembrane helix</keyword>
<proteinExistence type="predicted"/>
<feature type="transmembrane region" description="Helical" evidence="1">
    <location>
        <begin position="35"/>
        <end position="64"/>
    </location>
</feature>
<sequence length="292" mass="30343">MAIETVEGTEPVDDTDQPVSLTWRVSPEGNRWLHLLAYGLLAPVGAVATGLAVGGVIAVVALALEGSWGPVFLLALAVAVAFSRPPVLAAIRSDETSASFGYEGWQPSRVGLLTASVLCGGAMLLASLHSRVATVSVGVVSFAAGLLAITLHTDASIDAEGRLQKQQATAVDLRTLSRVRSVDLFGVTAFWLSYARGADSFRNPRVLSVPHDRAAEVREALDAGVDADSGADPIGRTERVVVGLVGLGVLATGPALWLLVGDAGADEAVVLVYPAAMSLVFAGPMFWYAWKG</sequence>
<comment type="caution">
    <text evidence="2">The sequence shown here is derived from an EMBL/GenBank/DDBJ whole genome shotgun (WGS) entry which is preliminary data.</text>
</comment>
<name>A0ABD6BVR6_9EURY</name>
<keyword evidence="1" id="KW-0472">Membrane</keyword>
<gene>
    <name evidence="2" type="ORF">ACFSAU_14960</name>
</gene>
<organism evidence="2 3">
    <name type="scientific">Halolamina litorea</name>
    <dbReference type="NCBI Taxonomy" id="1515593"/>
    <lineage>
        <taxon>Archaea</taxon>
        <taxon>Methanobacteriati</taxon>
        <taxon>Methanobacteriota</taxon>
        <taxon>Stenosarchaea group</taxon>
        <taxon>Halobacteria</taxon>
        <taxon>Halobacteriales</taxon>
        <taxon>Haloferacaceae</taxon>
    </lineage>
</organism>
<dbReference type="Proteomes" id="UP001597139">
    <property type="component" value="Unassembled WGS sequence"/>
</dbReference>
<evidence type="ECO:0000313" key="2">
    <source>
        <dbReference type="EMBL" id="MFD1568793.1"/>
    </source>
</evidence>
<feature type="transmembrane region" description="Helical" evidence="1">
    <location>
        <begin position="110"/>
        <end position="129"/>
    </location>
</feature>